<feature type="compositionally biased region" description="Basic and acidic residues" evidence="1">
    <location>
        <begin position="43"/>
        <end position="56"/>
    </location>
</feature>
<accession>A0ABQ2APN8</accession>
<evidence type="ECO:0000313" key="3">
    <source>
        <dbReference type="Proteomes" id="UP000655550"/>
    </source>
</evidence>
<dbReference type="Proteomes" id="UP000655550">
    <property type="component" value="Unassembled WGS sequence"/>
</dbReference>
<dbReference type="EMBL" id="BMDE01000005">
    <property type="protein sequence ID" value="GGH93524.1"/>
    <property type="molecule type" value="Genomic_DNA"/>
</dbReference>
<gene>
    <name evidence="2" type="ORF">GCM10007363_18330</name>
</gene>
<proteinExistence type="predicted"/>
<evidence type="ECO:0000256" key="1">
    <source>
        <dbReference type="SAM" id="MobiDB-lite"/>
    </source>
</evidence>
<protein>
    <submittedName>
        <fullName evidence="2">Uncharacterized protein</fullName>
    </submittedName>
</protein>
<sequence>MHDTPLIEEPLFITEAIEAEMIKAGHVCEPPKHVSIARLDEVPGYEHLRDSDEKPDAATQPAEAANE</sequence>
<name>A0ABQ2APN8_9PSED</name>
<comment type="caution">
    <text evidence="2">The sequence shown here is derived from an EMBL/GenBank/DDBJ whole genome shotgun (WGS) entry which is preliminary data.</text>
</comment>
<evidence type="ECO:0000313" key="2">
    <source>
        <dbReference type="EMBL" id="GGH93524.1"/>
    </source>
</evidence>
<reference evidence="3" key="1">
    <citation type="journal article" date="2019" name="Int. J. Syst. Evol. Microbiol.">
        <title>The Global Catalogue of Microorganisms (GCM) 10K type strain sequencing project: providing services to taxonomists for standard genome sequencing and annotation.</title>
        <authorList>
            <consortium name="The Broad Institute Genomics Platform"/>
            <consortium name="The Broad Institute Genome Sequencing Center for Infectious Disease"/>
            <person name="Wu L."/>
            <person name="Ma J."/>
        </authorList>
    </citation>
    <scope>NUCLEOTIDE SEQUENCE [LARGE SCALE GENOMIC DNA]</scope>
    <source>
        <strain evidence="3">CCM 8778</strain>
    </source>
</reference>
<keyword evidence="3" id="KW-1185">Reference proteome</keyword>
<dbReference type="RefSeq" id="WP_093984769.1">
    <property type="nucleotide sequence ID" value="NZ_BMDE01000005.1"/>
</dbReference>
<organism evidence="2 3">
    <name type="scientific">Pseudomonas fluvialis</name>
    <dbReference type="NCBI Taxonomy" id="1793966"/>
    <lineage>
        <taxon>Bacteria</taxon>
        <taxon>Pseudomonadati</taxon>
        <taxon>Pseudomonadota</taxon>
        <taxon>Gammaproteobacteria</taxon>
        <taxon>Pseudomonadales</taxon>
        <taxon>Pseudomonadaceae</taxon>
        <taxon>Pseudomonas</taxon>
    </lineage>
</organism>
<feature type="region of interest" description="Disordered" evidence="1">
    <location>
        <begin position="43"/>
        <end position="67"/>
    </location>
</feature>